<dbReference type="EMBL" id="GGMR01000685">
    <property type="protein sequence ID" value="MBY13304.1"/>
    <property type="molecule type" value="Transcribed_RNA"/>
</dbReference>
<name>A0A2S2N7V8_SCHGA</name>
<dbReference type="AlphaFoldDB" id="A0A2S2N7V8"/>
<organism evidence="2">
    <name type="scientific">Schizaphis graminum</name>
    <name type="common">Green bug aphid</name>
    <dbReference type="NCBI Taxonomy" id="13262"/>
    <lineage>
        <taxon>Eukaryota</taxon>
        <taxon>Metazoa</taxon>
        <taxon>Ecdysozoa</taxon>
        <taxon>Arthropoda</taxon>
        <taxon>Hexapoda</taxon>
        <taxon>Insecta</taxon>
        <taxon>Pterygota</taxon>
        <taxon>Neoptera</taxon>
        <taxon>Paraneoptera</taxon>
        <taxon>Hemiptera</taxon>
        <taxon>Sternorrhyncha</taxon>
        <taxon>Aphidomorpha</taxon>
        <taxon>Aphidoidea</taxon>
        <taxon>Aphididae</taxon>
        <taxon>Aphidini</taxon>
        <taxon>Schizaphis</taxon>
    </lineage>
</organism>
<sequence length="113" mass="13676">MNIIIIINNNNNNNITFQRTESDDGRQPERRQRNDIVGEWREERGFLASHKMCARLYYYYDCARCRPHRVWDIVCVVCILYVNVIIKKKKNEISKEKERQTRRDEPTTVIDKE</sequence>
<gene>
    <name evidence="2" type="ORF">g.16029</name>
</gene>
<accession>A0A2S2N7V8</accession>
<feature type="region of interest" description="Disordered" evidence="1">
    <location>
        <begin position="93"/>
        <end position="113"/>
    </location>
</feature>
<protein>
    <submittedName>
        <fullName evidence="2">Uncharacterized protein</fullName>
    </submittedName>
</protein>
<proteinExistence type="predicted"/>
<evidence type="ECO:0000313" key="2">
    <source>
        <dbReference type="EMBL" id="MBY13304.1"/>
    </source>
</evidence>
<reference evidence="2" key="1">
    <citation type="submission" date="2018-04" db="EMBL/GenBank/DDBJ databases">
        <title>Transcriptome of Schizaphis graminum biotype I.</title>
        <authorList>
            <person name="Scully E.D."/>
            <person name="Geib S.M."/>
            <person name="Palmer N.A."/>
            <person name="Koch K."/>
            <person name="Bradshaw J."/>
            <person name="Heng-Moss T."/>
            <person name="Sarath G."/>
        </authorList>
    </citation>
    <scope>NUCLEOTIDE SEQUENCE</scope>
</reference>
<evidence type="ECO:0000256" key="1">
    <source>
        <dbReference type="SAM" id="MobiDB-lite"/>
    </source>
</evidence>